<sequence length="30" mass="3356">MEDQQENGAAAQAPQVKMTTLTQFVRDLSF</sequence>
<name>A0A348W7P5_9RHOB</name>
<dbReference type="Proteomes" id="UP000264719">
    <property type="component" value="Unassembled WGS sequence"/>
</dbReference>
<gene>
    <name evidence="1" type="ORF">DCS45_01610</name>
</gene>
<protein>
    <submittedName>
        <fullName evidence="1">Protein-export chaperone SecB</fullName>
    </submittedName>
</protein>
<organism evidence="1 2">
    <name type="scientific">Roseovarius nubinhibens</name>
    <dbReference type="NCBI Taxonomy" id="314263"/>
    <lineage>
        <taxon>Bacteria</taxon>
        <taxon>Pseudomonadati</taxon>
        <taxon>Pseudomonadota</taxon>
        <taxon>Alphaproteobacteria</taxon>
        <taxon>Rhodobacterales</taxon>
        <taxon>Roseobacteraceae</taxon>
        <taxon>Roseovarius</taxon>
    </lineage>
</organism>
<feature type="non-terminal residue" evidence="1">
    <location>
        <position position="30"/>
    </location>
</feature>
<evidence type="ECO:0000313" key="1">
    <source>
        <dbReference type="EMBL" id="HAR50557.1"/>
    </source>
</evidence>
<dbReference type="EMBL" id="DMVW01000020">
    <property type="protein sequence ID" value="HAR50557.1"/>
    <property type="molecule type" value="Genomic_DNA"/>
</dbReference>
<proteinExistence type="predicted"/>
<comment type="caution">
    <text evidence="1">The sequence shown here is derived from an EMBL/GenBank/DDBJ whole genome shotgun (WGS) entry which is preliminary data.</text>
</comment>
<dbReference type="AlphaFoldDB" id="A0A348W7P5"/>
<accession>A0A348W7P5</accession>
<reference evidence="1 2" key="1">
    <citation type="journal article" date="2018" name="Nat. Biotechnol.">
        <title>A standardized bacterial taxonomy based on genome phylogeny substantially revises the tree of life.</title>
        <authorList>
            <person name="Parks D.H."/>
            <person name="Chuvochina M."/>
            <person name="Waite D.W."/>
            <person name="Rinke C."/>
            <person name="Skarshewski A."/>
            <person name="Chaumeil P.A."/>
            <person name="Hugenholtz P."/>
        </authorList>
    </citation>
    <scope>NUCLEOTIDE SEQUENCE [LARGE SCALE GENOMIC DNA]</scope>
    <source>
        <strain evidence="1">UBA9169</strain>
    </source>
</reference>
<evidence type="ECO:0000313" key="2">
    <source>
        <dbReference type="Proteomes" id="UP000264719"/>
    </source>
</evidence>